<organism evidence="1 2">
    <name type="scientific">Aliidiomarina halalkaliphila</name>
    <dbReference type="NCBI Taxonomy" id="2593535"/>
    <lineage>
        <taxon>Bacteria</taxon>
        <taxon>Pseudomonadati</taxon>
        <taxon>Pseudomonadota</taxon>
        <taxon>Gammaproteobacteria</taxon>
        <taxon>Alteromonadales</taxon>
        <taxon>Idiomarinaceae</taxon>
        <taxon>Aliidiomarina</taxon>
    </lineage>
</organism>
<dbReference type="Proteomes" id="UP000320359">
    <property type="component" value="Unassembled WGS sequence"/>
</dbReference>
<name>A0A552WZQ7_9GAMM</name>
<dbReference type="RefSeq" id="WP_143236094.1">
    <property type="nucleotide sequence ID" value="NZ_VJWL01000003.1"/>
</dbReference>
<gene>
    <name evidence="1" type="ORF">FM042_08955</name>
</gene>
<comment type="caution">
    <text evidence="1">The sequence shown here is derived from an EMBL/GenBank/DDBJ whole genome shotgun (WGS) entry which is preliminary data.</text>
</comment>
<dbReference type="AlphaFoldDB" id="A0A552WZQ7"/>
<proteinExistence type="predicted"/>
<accession>A0A552WZQ7</accession>
<evidence type="ECO:0000313" key="2">
    <source>
        <dbReference type="Proteomes" id="UP000320359"/>
    </source>
</evidence>
<dbReference type="OrthoDB" id="3215466at2"/>
<sequence>MRSSQQRLVMLGSCILAVFLISDMHWRAPLSDERQRQRQQLQRFLAQAQDDAYIGQPLIMAQEPLLIPQQPIVIETWQLEADQGQLQLLGPAEYILGWLHALQTTPWMFSALALEANHQGLRLSGSLHRQQQRIGSAAVVVPAHWRQLVQPIKPTKSAPAVESTPLISCAPDFSWEHEVIAFTPGAGPQAARIATRGHPALMPISYYLPTLSSTQDVQVHVSTAGEFRLFAPDRDCIPVEFPLLPTRSSPVFWLP</sequence>
<evidence type="ECO:0000313" key="1">
    <source>
        <dbReference type="EMBL" id="TRW48302.1"/>
    </source>
</evidence>
<protein>
    <submittedName>
        <fullName evidence="1">Uncharacterized protein</fullName>
    </submittedName>
</protein>
<keyword evidence="2" id="KW-1185">Reference proteome</keyword>
<dbReference type="EMBL" id="VJWL01000003">
    <property type="protein sequence ID" value="TRW48302.1"/>
    <property type="molecule type" value="Genomic_DNA"/>
</dbReference>
<reference evidence="1 2" key="1">
    <citation type="submission" date="2019-07" db="EMBL/GenBank/DDBJ databases">
        <authorList>
            <person name="Yang M."/>
            <person name="Zhao D."/>
            <person name="Xiang H."/>
        </authorList>
    </citation>
    <scope>NUCLEOTIDE SEQUENCE [LARGE SCALE GENOMIC DNA]</scope>
    <source>
        <strain evidence="1 2">IM1326</strain>
    </source>
</reference>